<dbReference type="Proteomes" id="UP001303647">
    <property type="component" value="Unassembled WGS sequence"/>
</dbReference>
<proteinExistence type="predicted"/>
<evidence type="ECO:0000313" key="3">
    <source>
        <dbReference type="Proteomes" id="UP001303647"/>
    </source>
</evidence>
<reference evidence="2" key="2">
    <citation type="submission" date="2023-05" db="EMBL/GenBank/DDBJ databases">
        <authorList>
            <consortium name="Lawrence Berkeley National Laboratory"/>
            <person name="Steindorff A."/>
            <person name="Hensen N."/>
            <person name="Bonometti L."/>
            <person name="Westerberg I."/>
            <person name="Brannstrom I.O."/>
            <person name="Guillou S."/>
            <person name="Cros-Aarteil S."/>
            <person name="Calhoun S."/>
            <person name="Haridas S."/>
            <person name="Kuo A."/>
            <person name="Mondo S."/>
            <person name="Pangilinan J."/>
            <person name="Riley R."/>
            <person name="Labutti K."/>
            <person name="Andreopoulos B."/>
            <person name="Lipzen A."/>
            <person name="Chen C."/>
            <person name="Yanf M."/>
            <person name="Daum C."/>
            <person name="Ng V."/>
            <person name="Clum A."/>
            <person name="Ohm R."/>
            <person name="Martin F."/>
            <person name="Silar P."/>
            <person name="Natvig D."/>
            <person name="Lalanne C."/>
            <person name="Gautier V."/>
            <person name="Ament-Velasquez S.L."/>
            <person name="Kruys A."/>
            <person name="Hutchinson M.I."/>
            <person name="Powell A.J."/>
            <person name="Barry K."/>
            <person name="Miller A.N."/>
            <person name="Grigoriev I.V."/>
            <person name="Debuchy R."/>
            <person name="Gladieux P."/>
            <person name="Thoren M.H."/>
            <person name="Johannesson H."/>
        </authorList>
    </citation>
    <scope>NUCLEOTIDE SEQUENCE</scope>
    <source>
        <strain evidence="2">CBS 359.72</strain>
    </source>
</reference>
<feature type="region of interest" description="Disordered" evidence="1">
    <location>
        <begin position="1"/>
        <end position="25"/>
    </location>
</feature>
<dbReference type="EMBL" id="MU857721">
    <property type="protein sequence ID" value="KAK4244872.1"/>
    <property type="molecule type" value="Genomic_DNA"/>
</dbReference>
<dbReference type="AlphaFoldDB" id="A0AAN7CP65"/>
<name>A0AAN7CP65_9PEZI</name>
<evidence type="ECO:0000256" key="1">
    <source>
        <dbReference type="SAM" id="MobiDB-lite"/>
    </source>
</evidence>
<feature type="compositionally biased region" description="Low complexity" evidence="1">
    <location>
        <begin position="15"/>
        <end position="25"/>
    </location>
</feature>
<comment type="caution">
    <text evidence="2">The sequence shown here is derived from an EMBL/GenBank/DDBJ whole genome shotgun (WGS) entry which is preliminary data.</text>
</comment>
<evidence type="ECO:0000313" key="2">
    <source>
        <dbReference type="EMBL" id="KAK4244872.1"/>
    </source>
</evidence>
<gene>
    <name evidence="2" type="ORF">C7999DRAFT_34800</name>
</gene>
<protein>
    <submittedName>
        <fullName evidence="2">Uncharacterized protein</fullName>
    </submittedName>
</protein>
<sequence>MPTVDKPKLQAPMEAANPAPLQQQPGAQAIVATQPKSEPRPNMENEMTLRGGGFTHYCGFSCCGGRCNFRLC</sequence>
<organism evidence="2 3">
    <name type="scientific">Corynascus novoguineensis</name>
    <dbReference type="NCBI Taxonomy" id="1126955"/>
    <lineage>
        <taxon>Eukaryota</taxon>
        <taxon>Fungi</taxon>
        <taxon>Dikarya</taxon>
        <taxon>Ascomycota</taxon>
        <taxon>Pezizomycotina</taxon>
        <taxon>Sordariomycetes</taxon>
        <taxon>Sordariomycetidae</taxon>
        <taxon>Sordariales</taxon>
        <taxon>Chaetomiaceae</taxon>
        <taxon>Corynascus</taxon>
    </lineage>
</organism>
<reference evidence="2" key="1">
    <citation type="journal article" date="2023" name="Mol. Phylogenet. Evol.">
        <title>Genome-scale phylogeny and comparative genomics of the fungal order Sordariales.</title>
        <authorList>
            <person name="Hensen N."/>
            <person name="Bonometti L."/>
            <person name="Westerberg I."/>
            <person name="Brannstrom I.O."/>
            <person name="Guillou S."/>
            <person name="Cros-Aarteil S."/>
            <person name="Calhoun S."/>
            <person name="Haridas S."/>
            <person name="Kuo A."/>
            <person name="Mondo S."/>
            <person name="Pangilinan J."/>
            <person name="Riley R."/>
            <person name="LaButti K."/>
            <person name="Andreopoulos B."/>
            <person name="Lipzen A."/>
            <person name="Chen C."/>
            <person name="Yan M."/>
            <person name="Daum C."/>
            <person name="Ng V."/>
            <person name="Clum A."/>
            <person name="Steindorff A."/>
            <person name="Ohm R.A."/>
            <person name="Martin F."/>
            <person name="Silar P."/>
            <person name="Natvig D.O."/>
            <person name="Lalanne C."/>
            <person name="Gautier V."/>
            <person name="Ament-Velasquez S.L."/>
            <person name="Kruys A."/>
            <person name="Hutchinson M.I."/>
            <person name="Powell A.J."/>
            <person name="Barry K."/>
            <person name="Miller A.N."/>
            <person name="Grigoriev I.V."/>
            <person name="Debuchy R."/>
            <person name="Gladieux P."/>
            <person name="Hiltunen Thoren M."/>
            <person name="Johannesson H."/>
        </authorList>
    </citation>
    <scope>NUCLEOTIDE SEQUENCE</scope>
    <source>
        <strain evidence="2">CBS 359.72</strain>
    </source>
</reference>
<keyword evidence="3" id="KW-1185">Reference proteome</keyword>
<accession>A0AAN7CP65</accession>